<dbReference type="NCBIfam" id="TIGR01352">
    <property type="entry name" value="tonB_Cterm"/>
    <property type="match status" value="1"/>
</dbReference>
<evidence type="ECO:0000256" key="1">
    <source>
        <dbReference type="ARBA" id="ARBA00004167"/>
    </source>
</evidence>
<proteinExistence type="predicted"/>
<evidence type="ECO:0000256" key="2">
    <source>
        <dbReference type="ARBA" id="ARBA00022692"/>
    </source>
</evidence>
<dbReference type="Proteomes" id="UP000663923">
    <property type="component" value="Chromosome"/>
</dbReference>
<keyword evidence="4" id="KW-0472">Membrane</keyword>
<sequence length="155" mass="16801">MFTFITAIAMVSQTVGSSKFAEPATNPGTWVNSNEYPADARNLGIEGRTEFLLTIGTNGRVKSCVVTGSSGSSSLDLQTCRSMSMNGRFRPALNENGEPAEGKWASAVQWTLPETISFPFHSEHSTRVVMVQEKSGAISSCKLEQFDNAEVEEEV</sequence>
<protein>
    <submittedName>
        <fullName evidence="6">TonB family protein</fullName>
    </submittedName>
</protein>
<dbReference type="SUPFAM" id="SSF74653">
    <property type="entry name" value="TolA/TonB C-terminal domain"/>
    <property type="match status" value="1"/>
</dbReference>
<dbReference type="Pfam" id="PF03544">
    <property type="entry name" value="TonB_C"/>
    <property type="match status" value="1"/>
</dbReference>
<accession>A0ABX7T1E6</accession>
<gene>
    <name evidence="6" type="ORF">J4G78_09930</name>
</gene>
<evidence type="ECO:0000313" key="6">
    <source>
        <dbReference type="EMBL" id="QTD54605.1"/>
    </source>
</evidence>
<dbReference type="InterPro" id="IPR037682">
    <property type="entry name" value="TonB_C"/>
</dbReference>
<feature type="domain" description="TonB C-terminal" evidence="5">
    <location>
        <begin position="21"/>
        <end position="119"/>
    </location>
</feature>
<evidence type="ECO:0000256" key="3">
    <source>
        <dbReference type="ARBA" id="ARBA00022989"/>
    </source>
</evidence>
<dbReference type="EMBL" id="CP071794">
    <property type="protein sequence ID" value="QTD54605.1"/>
    <property type="molecule type" value="Genomic_DNA"/>
</dbReference>
<name>A0ABX7T1E6_9SPHN</name>
<dbReference type="PROSITE" id="PS52015">
    <property type="entry name" value="TONB_CTD"/>
    <property type="match status" value="1"/>
</dbReference>
<dbReference type="Gene3D" id="3.30.1150.10">
    <property type="match status" value="1"/>
</dbReference>
<dbReference type="RefSeq" id="WP_207986439.1">
    <property type="nucleotide sequence ID" value="NZ_CP071794.1"/>
</dbReference>
<reference evidence="6 7" key="1">
    <citation type="submission" date="2021-03" db="EMBL/GenBank/DDBJ databases">
        <title>Complete genome of Parasphingorhabdus_sp.JHSY0214.</title>
        <authorList>
            <person name="Yoo J.H."/>
            <person name="Bae J.W."/>
        </authorList>
    </citation>
    <scope>NUCLEOTIDE SEQUENCE [LARGE SCALE GENOMIC DNA]</scope>
    <source>
        <strain evidence="6 7">JHSY0214</strain>
    </source>
</reference>
<keyword evidence="7" id="KW-1185">Reference proteome</keyword>
<evidence type="ECO:0000313" key="7">
    <source>
        <dbReference type="Proteomes" id="UP000663923"/>
    </source>
</evidence>
<comment type="subcellular location">
    <subcellularLocation>
        <location evidence="1">Membrane</location>
        <topology evidence="1">Single-pass membrane protein</topology>
    </subcellularLocation>
</comment>
<organism evidence="6 7">
    <name type="scientific">Parasphingorhabdus cellanae</name>
    <dbReference type="NCBI Taxonomy" id="2806553"/>
    <lineage>
        <taxon>Bacteria</taxon>
        <taxon>Pseudomonadati</taxon>
        <taxon>Pseudomonadota</taxon>
        <taxon>Alphaproteobacteria</taxon>
        <taxon>Sphingomonadales</taxon>
        <taxon>Sphingomonadaceae</taxon>
        <taxon>Parasphingorhabdus</taxon>
    </lineage>
</organism>
<keyword evidence="3" id="KW-1133">Transmembrane helix</keyword>
<keyword evidence="2" id="KW-0812">Transmembrane</keyword>
<evidence type="ECO:0000259" key="5">
    <source>
        <dbReference type="PROSITE" id="PS52015"/>
    </source>
</evidence>
<evidence type="ECO:0000256" key="4">
    <source>
        <dbReference type="ARBA" id="ARBA00023136"/>
    </source>
</evidence>
<dbReference type="InterPro" id="IPR006260">
    <property type="entry name" value="TonB/TolA_C"/>
</dbReference>